<dbReference type="FunFam" id="3.30.420.10:FF:000045">
    <property type="entry name" value="3'-5' exonuclease DinG"/>
    <property type="match status" value="1"/>
</dbReference>
<dbReference type="InterPro" id="IPR013520">
    <property type="entry name" value="Ribonucl_H"/>
</dbReference>
<name>A0A1G4SWW9_9CAUL</name>
<dbReference type="InterPro" id="IPR049125">
    <property type="entry name" value="FAN1-like_WH"/>
</dbReference>
<dbReference type="AlphaFoldDB" id="A0A1G4SWW9"/>
<comment type="cofactor">
    <cofactor evidence="1">
        <name>Mg(2+)</name>
        <dbReference type="ChEBI" id="CHEBI:18420"/>
    </cofactor>
</comment>
<reference evidence="11" key="1">
    <citation type="submission" date="2016-10" db="EMBL/GenBank/DDBJ databases">
        <authorList>
            <person name="Varghese N."/>
            <person name="Submissions S."/>
        </authorList>
    </citation>
    <scope>NUCLEOTIDE SEQUENCE [LARGE SCALE GENOMIC DNA]</scope>
    <source>
        <strain evidence="11">CGMCC 1.3431</strain>
    </source>
</reference>
<dbReference type="InterPro" id="IPR012337">
    <property type="entry name" value="RNaseH-like_sf"/>
</dbReference>
<dbReference type="PANTHER" id="PTHR30231:SF37">
    <property type="entry name" value="EXODEOXYRIBONUCLEASE 10"/>
    <property type="match status" value="1"/>
</dbReference>
<evidence type="ECO:0000256" key="1">
    <source>
        <dbReference type="ARBA" id="ARBA00001946"/>
    </source>
</evidence>
<dbReference type="NCBIfam" id="TIGR00573">
    <property type="entry name" value="dnaq"/>
    <property type="match status" value="1"/>
</dbReference>
<dbReference type="GO" id="GO:0005829">
    <property type="term" value="C:cytosol"/>
    <property type="evidence" value="ECO:0007669"/>
    <property type="project" value="TreeGrafter"/>
</dbReference>
<proteinExistence type="predicted"/>
<comment type="catalytic activity">
    <reaction evidence="7">
        <text>DNA(n) + a 2'-deoxyribonucleoside 5'-triphosphate = DNA(n+1) + diphosphate</text>
        <dbReference type="Rhea" id="RHEA:22508"/>
        <dbReference type="Rhea" id="RHEA-COMP:17339"/>
        <dbReference type="Rhea" id="RHEA-COMP:17340"/>
        <dbReference type="ChEBI" id="CHEBI:33019"/>
        <dbReference type="ChEBI" id="CHEBI:61560"/>
        <dbReference type="ChEBI" id="CHEBI:173112"/>
        <dbReference type="EC" id="2.7.7.7"/>
    </reaction>
</comment>
<dbReference type="PANTHER" id="PTHR30231">
    <property type="entry name" value="DNA POLYMERASE III SUBUNIT EPSILON"/>
    <property type="match status" value="1"/>
</dbReference>
<gene>
    <name evidence="10" type="ORF">SAMN02927928_2983</name>
</gene>
<dbReference type="Pfam" id="PF08774">
    <property type="entry name" value="VRR_NUC"/>
    <property type="match status" value="1"/>
</dbReference>
<evidence type="ECO:0000313" key="11">
    <source>
        <dbReference type="Proteomes" id="UP000199150"/>
    </source>
</evidence>
<dbReference type="InterPro" id="IPR036397">
    <property type="entry name" value="RNaseH_sf"/>
</dbReference>
<evidence type="ECO:0000259" key="9">
    <source>
        <dbReference type="SMART" id="SM00990"/>
    </source>
</evidence>
<evidence type="ECO:0000256" key="5">
    <source>
        <dbReference type="ARBA" id="ARBA00025483"/>
    </source>
</evidence>
<dbReference type="InterPro" id="IPR011856">
    <property type="entry name" value="tRNA_endonuc-like_dom_sf"/>
</dbReference>
<dbReference type="CDD" id="cd06127">
    <property type="entry name" value="DEDDh"/>
    <property type="match status" value="1"/>
</dbReference>
<comment type="function">
    <text evidence="5">DNA polymerase III is a complex, multichain enzyme responsible for most of the replicative synthesis in bacteria. The epsilon subunit contain the editing function and is a proofreading 3'-5' exonuclease.</text>
</comment>
<dbReference type="Gene3D" id="3.30.420.10">
    <property type="entry name" value="Ribonuclease H-like superfamily/Ribonuclease H"/>
    <property type="match status" value="1"/>
</dbReference>
<dbReference type="SMART" id="SM00990">
    <property type="entry name" value="VRR_NUC"/>
    <property type="match status" value="1"/>
</dbReference>
<dbReference type="GO" id="GO:0008408">
    <property type="term" value="F:3'-5' exonuclease activity"/>
    <property type="evidence" value="ECO:0007669"/>
    <property type="project" value="TreeGrafter"/>
</dbReference>
<dbReference type="Pfam" id="PF00929">
    <property type="entry name" value="RNase_T"/>
    <property type="match status" value="1"/>
</dbReference>
<dbReference type="RefSeq" id="WP_090649623.1">
    <property type="nucleotide sequence ID" value="NZ_CBCRYE010000003.1"/>
</dbReference>
<dbReference type="InterPro" id="IPR006054">
    <property type="entry name" value="DnaQ"/>
</dbReference>
<dbReference type="SMART" id="SM00479">
    <property type="entry name" value="EXOIII"/>
    <property type="match status" value="1"/>
</dbReference>
<dbReference type="OrthoDB" id="7427781at2"/>
<evidence type="ECO:0000256" key="6">
    <source>
        <dbReference type="ARBA" id="ARBA00026073"/>
    </source>
</evidence>
<dbReference type="Pfam" id="PF21315">
    <property type="entry name" value="FAN1_HTH"/>
    <property type="match status" value="1"/>
</dbReference>
<keyword evidence="11" id="KW-1185">Reference proteome</keyword>
<sequence>MSREFTTLPPLYYRDHFREMIGFLTSVYGAMLGTEERAFITRFDALDEWAQCLYIRMSNRKKAVFSPRDLAYQEIGDLWGGLDQLRAHGFIREIDVRDYRACLDDRPKPDLIDLARGHQLEVKSGWSKPKLVGFLYEHLPYERFSSGFLHSDHFVPEHKETLGFLLYLYFGKLSDNMTSFALRDLGVVSVKARDSYQARFETLEEARAGYFYTRQLRALKDGADFRALAETLDDWPMPLAEPAIGLRDTLLHQIGLAFEKQRDAASALAVYARSGAFESHERSVRLLYNIGAAEEAKVRLEAMLESPAHDEEYIFASDFYARKFGQQRIGVYTQLLRSAETIEVDELYRGDAEFAAMQVYARQGWTAHHTENGLWPVLFGLVFWEELFGSGAGFASEFDQRPQSLKDKIFHTRFADEIAEKLARVQSGTALKMLRETIRQRQGEHNGLFDWFDGLEALVTSFLTAAPSEAVAVLLQKMAEDFHALRDGFPDLVLIRDGQVRFVEIKGEGDQIRRHQLARLNLLRNIGFEADICRVTYRTDPDQVYVVVDVETTGGRPPNDRVTEIGAVKVRKGEIIGEWSSLINPEKRIPHFITQLTGISNDMVRDAPKFADIADDFADFIEGAIFVAHNATFDHGFIASEFRRIERRFRHPKLCTCAAMRKHYPGQASYGLANLCRTFDIELVNHHRALADARAAAALLNLVNEKRLEMYLPNAKNRKNITVD</sequence>
<dbReference type="InterPro" id="IPR014883">
    <property type="entry name" value="VRR_NUC"/>
</dbReference>
<feature type="domain" description="Exonuclease" evidence="8">
    <location>
        <begin position="544"/>
        <end position="709"/>
    </location>
</feature>
<organism evidence="10 11">
    <name type="scientific">Asticcacaulis taihuensis</name>
    <dbReference type="NCBI Taxonomy" id="260084"/>
    <lineage>
        <taxon>Bacteria</taxon>
        <taxon>Pseudomonadati</taxon>
        <taxon>Pseudomonadota</taxon>
        <taxon>Alphaproteobacteria</taxon>
        <taxon>Caulobacterales</taxon>
        <taxon>Caulobacteraceae</taxon>
        <taxon>Asticcacaulis</taxon>
    </lineage>
</organism>
<keyword evidence="3" id="KW-0540">Nuclease</keyword>
<dbReference type="SUPFAM" id="SSF53098">
    <property type="entry name" value="Ribonuclease H-like"/>
    <property type="match status" value="1"/>
</dbReference>
<dbReference type="GO" id="GO:0003677">
    <property type="term" value="F:DNA binding"/>
    <property type="evidence" value="ECO:0007669"/>
    <property type="project" value="InterPro"/>
</dbReference>
<evidence type="ECO:0000256" key="4">
    <source>
        <dbReference type="ARBA" id="ARBA00022801"/>
    </source>
</evidence>
<dbReference type="GO" id="GO:0045004">
    <property type="term" value="P:DNA replication proofreading"/>
    <property type="evidence" value="ECO:0007669"/>
    <property type="project" value="TreeGrafter"/>
</dbReference>
<comment type="subunit">
    <text evidence="6">DNA polymerase III contains a core (composed of alpha, epsilon and theta chains) that associates with a tau subunit. This core dimerizes to form the POLIII' complex. PolIII' associates with the gamma complex (composed of gamma, delta, delta', psi and chi chains) and with the beta chain to form the complete DNA polymerase III complex.</text>
</comment>
<dbReference type="EMBL" id="FMTS01000005">
    <property type="protein sequence ID" value="SCW72789.1"/>
    <property type="molecule type" value="Genomic_DNA"/>
</dbReference>
<dbReference type="STRING" id="260084.SAMN02927928_2983"/>
<evidence type="ECO:0000259" key="8">
    <source>
        <dbReference type="SMART" id="SM00479"/>
    </source>
</evidence>
<evidence type="ECO:0000256" key="3">
    <source>
        <dbReference type="ARBA" id="ARBA00022722"/>
    </source>
</evidence>
<protein>
    <recommendedName>
        <fullName evidence="2">DNA-directed DNA polymerase</fullName>
        <ecNumber evidence="2">2.7.7.7</ecNumber>
    </recommendedName>
</protein>
<feature type="domain" description="VRR-NUC" evidence="9">
    <location>
        <begin position="425"/>
        <end position="537"/>
    </location>
</feature>
<dbReference type="EC" id="2.7.7.7" evidence="2"/>
<dbReference type="GO" id="GO:0003887">
    <property type="term" value="F:DNA-directed DNA polymerase activity"/>
    <property type="evidence" value="ECO:0007669"/>
    <property type="project" value="UniProtKB-EC"/>
</dbReference>
<accession>A0A1G4SWW9</accession>
<dbReference type="Proteomes" id="UP000199150">
    <property type="component" value="Unassembled WGS sequence"/>
</dbReference>
<evidence type="ECO:0000256" key="7">
    <source>
        <dbReference type="ARBA" id="ARBA00049244"/>
    </source>
</evidence>
<dbReference type="Gene3D" id="3.40.1350.10">
    <property type="match status" value="1"/>
</dbReference>
<evidence type="ECO:0000256" key="2">
    <source>
        <dbReference type="ARBA" id="ARBA00012417"/>
    </source>
</evidence>
<keyword evidence="4" id="KW-0378">Hydrolase</keyword>
<evidence type="ECO:0000313" key="10">
    <source>
        <dbReference type="EMBL" id="SCW72789.1"/>
    </source>
</evidence>